<gene>
    <name evidence="1" type="ordered locus">BL02740</name>
</gene>
<keyword evidence="2" id="KW-1185">Reference proteome</keyword>
<reference evidence="1 2" key="1">
    <citation type="journal article" date="2004" name="Genome Biol.">
        <title>Complete genome sequence of the industrial bacterium Bacillus licheniformis and comparisons with closely related Bacillus species.</title>
        <authorList>
            <person name="Rey M.W."/>
            <person name="Ramaiya P."/>
            <person name="Nelson B.A."/>
            <person name="Brody-Karpin S.D."/>
            <person name="Zaretsky E.J."/>
            <person name="Tang M."/>
            <person name="Lopez de Leon A."/>
            <person name="Xiang H."/>
            <person name="Gusti V."/>
            <person name="Clausen I.G."/>
            <person name="Olsen P.B."/>
            <person name="Rasmussen M.D."/>
            <person name="Andersen J.T."/>
            <person name="Jorgensen P.L."/>
            <person name="Larsen T.S."/>
            <person name="Sorokin A."/>
            <person name="Bolotin A."/>
            <person name="Lapidus A."/>
            <person name="Galleron N."/>
            <person name="Ehrlich S.D."/>
            <person name="Berka R.M."/>
        </authorList>
    </citation>
    <scope>NUCLEOTIDE SEQUENCE [LARGE SCALE GENOMIC DNA]</scope>
    <source>
        <strain evidence="2">ATCC 14580 / DSM 13 / JCM 2505 / CCUG 7422 / NBRC 12200 / NCIMB 9375 / NCTC 10341 / NRRL NRS-1264 / Gibson 46</strain>
    </source>
</reference>
<dbReference type="AlphaFoldDB" id="Q62TM0"/>
<dbReference type="Bgee" id="BL02740">
    <property type="expression patterns" value="Expressed in testis and 12 other cell types or tissues"/>
</dbReference>
<organism evidence="1 2">
    <name type="scientific">Bacillus licheniformis (strain ATCC 14580 / DSM 13 / JCM 2505 / CCUG 7422 / NBRC 12200 / NCIMB 9375 / NCTC 10341 / NRRL NRS-1264 / Gibson 46)</name>
    <dbReference type="NCBI Taxonomy" id="279010"/>
    <lineage>
        <taxon>Bacteria</taxon>
        <taxon>Bacillati</taxon>
        <taxon>Bacillota</taxon>
        <taxon>Bacilli</taxon>
        <taxon>Bacillales</taxon>
        <taxon>Bacillaceae</taxon>
        <taxon>Bacillus</taxon>
    </lineage>
</organism>
<dbReference type="Proteomes" id="UP000000606">
    <property type="component" value="Chromosome"/>
</dbReference>
<dbReference type="STRING" id="279010.BL02740"/>
<proteinExistence type="predicted"/>
<dbReference type="EMBL" id="CP000002">
    <property type="protein sequence ID" value="AAU23889.1"/>
    <property type="molecule type" value="Genomic_DNA"/>
</dbReference>
<dbReference type="InterPro" id="IPR020252">
    <property type="entry name" value="DUF5446"/>
</dbReference>
<evidence type="ECO:0000313" key="1">
    <source>
        <dbReference type="EMBL" id="AAU23889.1"/>
    </source>
</evidence>
<dbReference type="HOGENOM" id="CLU_1912869_0_0_9"/>
<protein>
    <submittedName>
        <fullName evidence="1">Uncharacterized protein</fullName>
    </submittedName>
</protein>
<sequence>MQKSADHTIFRKITCRKRRVWLENEFLWRFASSFVSCGGESAHKGECIEGHQKGGKQMNGFASKDSVLQMLLETESDMSSAEKALTEAVRRTEQEKQSAWNERLDLIEKELAELSSCLNSTLMGVEPGVETA</sequence>
<accession>Q62TM0</accession>
<dbReference type="Pfam" id="PF17522">
    <property type="entry name" value="DUF5446"/>
    <property type="match status" value="1"/>
</dbReference>
<dbReference type="KEGG" id="bli:BL02740"/>
<evidence type="ECO:0000313" key="2">
    <source>
        <dbReference type="Proteomes" id="UP000000606"/>
    </source>
</evidence>
<name>Q62TM0_BACLD</name>